<evidence type="ECO:0000313" key="3">
    <source>
        <dbReference type="Proteomes" id="UP000288623"/>
    </source>
</evidence>
<feature type="transmembrane region" description="Helical" evidence="1">
    <location>
        <begin position="6"/>
        <end position="24"/>
    </location>
</feature>
<comment type="caution">
    <text evidence="2">The sequence shown here is derived from an EMBL/GenBank/DDBJ whole genome shotgun (WGS) entry which is preliminary data.</text>
</comment>
<organism evidence="2 3">
    <name type="scientific">Candidatus Kurthia intestinigallinarum</name>
    <dbReference type="NCBI Taxonomy" id="1562256"/>
    <lineage>
        <taxon>Bacteria</taxon>
        <taxon>Bacillati</taxon>
        <taxon>Bacillota</taxon>
        <taxon>Bacilli</taxon>
        <taxon>Bacillales</taxon>
        <taxon>Caryophanaceae</taxon>
        <taxon>Kurthia</taxon>
    </lineage>
</organism>
<reference evidence="2 3" key="1">
    <citation type="submission" date="2014-11" db="EMBL/GenBank/DDBJ databases">
        <title>Genome sequence and analysis of novel Kurthia sp.</title>
        <authorList>
            <person name="Lawson J.N."/>
            <person name="Gonzalez J.E."/>
            <person name="Rinauldi L."/>
            <person name="Xuan Z."/>
            <person name="Firman A."/>
            <person name="Shaddox L."/>
            <person name="Trudeau A."/>
            <person name="Shah S."/>
            <person name="Reiman D."/>
        </authorList>
    </citation>
    <scope>NUCLEOTIDE SEQUENCE [LARGE SCALE GENOMIC DNA]</scope>
    <source>
        <strain evidence="2 3">3B1D</strain>
    </source>
</reference>
<accession>A0A433RPZ7</accession>
<protein>
    <submittedName>
        <fullName evidence="2">Uncharacterized protein</fullName>
    </submittedName>
</protein>
<gene>
    <name evidence="2" type="ORF">QI30_17065</name>
</gene>
<dbReference type="Proteomes" id="UP000288623">
    <property type="component" value="Unassembled WGS sequence"/>
</dbReference>
<evidence type="ECO:0000256" key="1">
    <source>
        <dbReference type="SAM" id="Phobius"/>
    </source>
</evidence>
<keyword evidence="1" id="KW-0472">Membrane</keyword>
<keyword evidence="1" id="KW-0812">Transmembrane</keyword>
<feature type="transmembrane region" description="Helical" evidence="1">
    <location>
        <begin position="44"/>
        <end position="70"/>
    </location>
</feature>
<sequence length="71" mass="8250">MKIIGLILILFFLINIIFLINEYIKEAKTEGKGEMVKSLFRFLVGLLFDIPSLYVVFVLVSLVVGIWFTFY</sequence>
<keyword evidence="3" id="KW-1185">Reference proteome</keyword>
<keyword evidence="1" id="KW-1133">Transmembrane helix</keyword>
<name>A0A433RPZ7_9BACL</name>
<evidence type="ECO:0000313" key="2">
    <source>
        <dbReference type="EMBL" id="RUS52472.1"/>
    </source>
</evidence>
<dbReference type="AlphaFoldDB" id="A0A433RPZ7"/>
<dbReference type="EMBL" id="JTFC01000042">
    <property type="protein sequence ID" value="RUS52472.1"/>
    <property type="molecule type" value="Genomic_DNA"/>
</dbReference>
<proteinExistence type="predicted"/>